<comment type="function">
    <text evidence="3">Required for rescue of stalled ribosomes mediated by trans-translation. Binds to transfer-messenger RNA (tmRNA), required for stable association of tmRNA with ribosomes. tmRNA and SmpB together mimic tRNA shape, replacing the anticodon stem-loop with SmpB. tmRNA is encoded by the ssrA gene; the 2 termini fold to resemble tRNA(Ala) and it encodes a 'tag peptide', a short internal open reading frame. During trans-translation Ala-aminoacylated tmRNA acts like a tRNA, entering the A-site of stalled ribosomes, displacing the stalled mRNA. The ribosome then switches to translate the ORF on the tmRNA; the nascent peptide is terminated with the 'tag peptide' encoded by the tmRNA and targeted for degradation. The ribosome is freed to recommence translation, which seems to be the essential function of trans-translation.</text>
</comment>
<dbReference type="NCBIfam" id="TIGR00086">
    <property type="entry name" value="smpB"/>
    <property type="match status" value="1"/>
</dbReference>
<comment type="similarity">
    <text evidence="3">Belongs to the SmpB family.</text>
</comment>
<dbReference type="HAMAP" id="MF_00023">
    <property type="entry name" value="SmpB"/>
    <property type="match status" value="1"/>
</dbReference>
<dbReference type="PROSITE" id="PS01317">
    <property type="entry name" value="SSRP"/>
    <property type="match status" value="1"/>
</dbReference>
<dbReference type="NCBIfam" id="NF003843">
    <property type="entry name" value="PRK05422.1"/>
    <property type="match status" value="1"/>
</dbReference>
<organism evidence="4 5">
    <name type="scientific">Bacillus changyiensis</name>
    <dbReference type="NCBI Taxonomy" id="3004103"/>
    <lineage>
        <taxon>Bacteria</taxon>
        <taxon>Bacillati</taxon>
        <taxon>Bacillota</taxon>
        <taxon>Bacilli</taxon>
        <taxon>Bacillales</taxon>
        <taxon>Bacillaceae</taxon>
        <taxon>Bacillus</taxon>
    </lineage>
</organism>
<dbReference type="SUPFAM" id="SSF74982">
    <property type="entry name" value="Small protein B (SmpB)"/>
    <property type="match status" value="1"/>
</dbReference>
<evidence type="ECO:0000313" key="4">
    <source>
        <dbReference type="EMBL" id="MDA7027406.1"/>
    </source>
</evidence>
<accession>A0ABT4X559</accession>
<dbReference type="Proteomes" id="UP001211894">
    <property type="component" value="Unassembled WGS sequence"/>
</dbReference>
<evidence type="ECO:0000256" key="3">
    <source>
        <dbReference type="HAMAP-Rule" id="MF_00023"/>
    </source>
</evidence>
<evidence type="ECO:0000256" key="1">
    <source>
        <dbReference type="ARBA" id="ARBA00022490"/>
    </source>
</evidence>
<proteinExistence type="inferred from homology"/>
<gene>
    <name evidence="3 4" type="primary">smpB</name>
    <name evidence="4" type="ORF">PJ311_12490</name>
</gene>
<keyword evidence="2 3" id="KW-0694">RNA-binding</keyword>
<dbReference type="InterPro" id="IPR020081">
    <property type="entry name" value="SsrA-bd_prot_CS"/>
</dbReference>
<keyword evidence="1 3" id="KW-0963">Cytoplasm</keyword>
<evidence type="ECO:0000313" key="5">
    <source>
        <dbReference type="Proteomes" id="UP001211894"/>
    </source>
</evidence>
<evidence type="ECO:0000256" key="2">
    <source>
        <dbReference type="ARBA" id="ARBA00022884"/>
    </source>
</evidence>
<name>A0ABT4X559_9BACI</name>
<protein>
    <recommendedName>
        <fullName evidence="3">SsrA-binding protein</fullName>
    </recommendedName>
    <alternativeName>
        <fullName evidence="3">Small protein B</fullName>
    </alternativeName>
</protein>
<comment type="caution">
    <text evidence="4">The sequence shown here is derived from an EMBL/GenBank/DDBJ whole genome shotgun (WGS) entry which is preliminary data.</text>
</comment>
<dbReference type="CDD" id="cd09294">
    <property type="entry name" value="SmpB"/>
    <property type="match status" value="1"/>
</dbReference>
<sequence>MPKGEGKVVSQNKKARHDYFIEETYETGIVLQGTEIKSIRAGRVNLKDSFAKIERGEVFLHNMHVSPYEQGNRYNHDPLRTRKLLMQRKQINKLIGLTKEQGYSLVPLKLYLKNGFAKVLLGLGKGKKKYDKREDLKRKDAKREIEKAFRDRQKGLI</sequence>
<dbReference type="PANTHER" id="PTHR30308:SF2">
    <property type="entry name" value="SSRA-BINDING PROTEIN"/>
    <property type="match status" value="1"/>
</dbReference>
<dbReference type="Pfam" id="PF01668">
    <property type="entry name" value="SmpB"/>
    <property type="match status" value="1"/>
</dbReference>
<dbReference type="PANTHER" id="PTHR30308">
    <property type="entry name" value="TMRNA-BINDING COMPONENT OF TRANS-TRANSLATION TAGGING COMPLEX"/>
    <property type="match status" value="1"/>
</dbReference>
<comment type="subcellular location">
    <subcellularLocation>
        <location evidence="3">Cytoplasm</location>
    </subcellularLocation>
    <text evidence="3">The tmRNA-SmpB complex associates with stalled 70S ribosomes.</text>
</comment>
<dbReference type="RefSeq" id="WP_271341246.1">
    <property type="nucleotide sequence ID" value="NZ_JAQKAB010000008.1"/>
</dbReference>
<dbReference type="InterPro" id="IPR000037">
    <property type="entry name" value="SsrA-bd_prot"/>
</dbReference>
<reference evidence="4 5" key="1">
    <citation type="submission" date="2023-01" db="EMBL/GenBank/DDBJ databases">
        <title>Bacillus changyiensis sp. nov., isolated from a coastal deposit.</title>
        <authorList>
            <person name="Xiao G."/>
            <person name="Lai Q."/>
            <person name="Hu Z."/>
            <person name="Shao Z."/>
        </authorList>
    </citation>
    <scope>NUCLEOTIDE SEQUENCE [LARGE SCALE GENOMIC DNA]</scope>
    <source>
        <strain evidence="4 5">CLL-7-23</strain>
    </source>
</reference>
<keyword evidence="5" id="KW-1185">Reference proteome</keyword>
<dbReference type="InterPro" id="IPR023620">
    <property type="entry name" value="SmpB"/>
</dbReference>
<dbReference type="Gene3D" id="2.40.280.10">
    <property type="match status" value="1"/>
</dbReference>
<dbReference type="EMBL" id="JAQKAB010000008">
    <property type="protein sequence ID" value="MDA7027406.1"/>
    <property type="molecule type" value="Genomic_DNA"/>
</dbReference>